<dbReference type="AlphaFoldDB" id="A0A1W2TB23"/>
<dbReference type="Proteomes" id="UP000054516">
    <property type="component" value="Unassembled WGS sequence"/>
</dbReference>
<protein>
    <submittedName>
        <fullName evidence="5">Putative polyamine acetyltransferase</fullName>
    </submittedName>
</protein>
<dbReference type="Gene3D" id="3.40.630.30">
    <property type="match status" value="1"/>
</dbReference>
<dbReference type="Pfam" id="PF13673">
    <property type="entry name" value="Acetyltransf_10"/>
    <property type="match status" value="1"/>
</dbReference>
<dbReference type="OrthoDB" id="30840at2759"/>
<feature type="region of interest" description="Disordered" evidence="3">
    <location>
        <begin position="1"/>
        <end position="76"/>
    </location>
</feature>
<evidence type="ECO:0000256" key="3">
    <source>
        <dbReference type="SAM" id="MobiDB-lite"/>
    </source>
</evidence>
<evidence type="ECO:0000256" key="1">
    <source>
        <dbReference type="ARBA" id="ARBA00022679"/>
    </source>
</evidence>
<dbReference type="GO" id="GO:0004059">
    <property type="term" value="F:aralkylamine N-acetyltransferase activity"/>
    <property type="evidence" value="ECO:0007669"/>
    <property type="project" value="TreeGrafter"/>
</dbReference>
<dbReference type="SUPFAM" id="SSF55729">
    <property type="entry name" value="Acyl-CoA N-acyltransferases (Nat)"/>
    <property type="match status" value="1"/>
</dbReference>
<dbReference type="InterPro" id="IPR051635">
    <property type="entry name" value="SNAT-like"/>
</dbReference>
<accession>A0A1W2TB23</accession>
<feature type="compositionally biased region" description="Low complexity" evidence="3">
    <location>
        <begin position="39"/>
        <end position="63"/>
    </location>
</feature>
<keyword evidence="1 5" id="KW-0808">Transferase</keyword>
<evidence type="ECO:0000313" key="6">
    <source>
        <dbReference type="Proteomes" id="UP000054516"/>
    </source>
</evidence>
<proteinExistence type="predicted"/>
<evidence type="ECO:0000259" key="4">
    <source>
        <dbReference type="PROSITE" id="PS51186"/>
    </source>
</evidence>
<dbReference type="GO" id="GO:0005737">
    <property type="term" value="C:cytoplasm"/>
    <property type="evidence" value="ECO:0007669"/>
    <property type="project" value="TreeGrafter"/>
</dbReference>
<dbReference type="InterPro" id="IPR016181">
    <property type="entry name" value="Acyl_CoA_acyltransferase"/>
</dbReference>
<feature type="compositionally biased region" description="Acidic residues" evidence="3">
    <location>
        <begin position="29"/>
        <end position="38"/>
    </location>
</feature>
<feature type="region of interest" description="Disordered" evidence="3">
    <location>
        <begin position="220"/>
        <end position="240"/>
    </location>
</feature>
<dbReference type="OMA" id="WLEHAAF"/>
<dbReference type="PANTHER" id="PTHR10908">
    <property type="entry name" value="SEROTONIN N-ACETYLTRANSFERASE"/>
    <property type="match status" value="1"/>
</dbReference>
<dbReference type="PROSITE" id="PS51186">
    <property type="entry name" value="GNAT"/>
    <property type="match status" value="1"/>
</dbReference>
<evidence type="ECO:0000256" key="2">
    <source>
        <dbReference type="ARBA" id="ARBA00023315"/>
    </source>
</evidence>
<name>A0A1W2TB23_ROSNE</name>
<feature type="domain" description="N-acetyltransferase" evidence="4">
    <location>
        <begin position="247"/>
        <end position="325"/>
    </location>
</feature>
<dbReference type="CDD" id="cd04301">
    <property type="entry name" value="NAT_SF"/>
    <property type="match status" value="1"/>
</dbReference>
<gene>
    <name evidence="5" type="ORF">SAMD00023353_0801490</name>
</gene>
<dbReference type="EMBL" id="DF977453">
    <property type="protein sequence ID" value="GAP84835.1"/>
    <property type="molecule type" value="Genomic_DNA"/>
</dbReference>
<feature type="compositionally biased region" description="Basic and acidic residues" evidence="3">
    <location>
        <begin position="9"/>
        <end position="18"/>
    </location>
</feature>
<dbReference type="STRING" id="77044.A0A1W2TB23"/>
<dbReference type="InterPro" id="IPR000182">
    <property type="entry name" value="GNAT_dom"/>
</dbReference>
<evidence type="ECO:0000313" key="5">
    <source>
        <dbReference type="EMBL" id="GAP84835.1"/>
    </source>
</evidence>
<keyword evidence="2" id="KW-0012">Acyltransferase</keyword>
<feature type="compositionally biased region" description="Acidic residues" evidence="3">
    <location>
        <begin position="64"/>
        <end position="76"/>
    </location>
</feature>
<sequence>MSAPPSHPRKGEERREGEELSQGNQDTNSDMDIDDSDSNNDNNNNNNENNNNDDNNNDDNNNNGDDDGDAIDDTEDLPDDFVHLQKSISYERRREQSQQTRGIQDLLPFPYSPLIRPLTVSDLESCVALENAAFANPGHRCSRDKFIYRLTTCPELCMGVYCTAIPSNTKGWTIDTLPTAHPVETGRDDGAVSVLLAHIVATRSVEDVVTDEAMDYPRDYKTARYNNNSNDGGDGGGKSRLGHQEAGRTLCIHSLAVHPKLQGVGIGKLIVKAYMQQVKSSAVADRISLICEQYLITYYKRFGFTYVGPSKATYSGGGWHDMTFDLSGSSGTHC</sequence>
<reference evidence="5" key="1">
    <citation type="submission" date="2016-03" db="EMBL/GenBank/DDBJ databases">
        <title>Draft genome sequence of Rosellinia necatrix.</title>
        <authorList>
            <person name="Kanematsu S."/>
        </authorList>
    </citation>
    <scope>NUCLEOTIDE SEQUENCE [LARGE SCALE GENOMIC DNA]</scope>
    <source>
        <strain evidence="5">W97</strain>
    </source>
</reference>
<keyword evidence="6" id="KW-1185">Reference proteome</keyword>
<organism evidence="5">
    <name type="scientific">Rosellinia necatrix</name>
    <name type="common">White root-rot fungus</name>
    <dbReference type="NCBI Taxonomy" id="77044"/>
    <lineage>
        <taxon>Eukaryota</taxon>
        <taxon>Fungi</taxon>
        <taxon>Dikarya</taxon>
        <taxon>Ascomycota</taxon>
        <taxon>Pezizomycotina</taxon>
        <taxon>Sordariomycetes</taxon>
        <taxon>Xylariomycetidae</taxon>
        <taxon>Xylariales</taxon>
        <taxon>Xylariaceae</taxon>
        <taxon>Rosellinia</taxon>
    </lineage>
</organism>
<dbReference type="PANTHER" id="PTHR10908:SF0">
    <property type="entry name" value="SEROTONIN N-ACETYLTRANSFERASE"/>
    <property type="match status" value="1"/>
</dbReference>